<evidence type="ECO:0000313" key="4">
    <source>
        <dbReference type="Proteomes" id="UP001589733"/>
    </source>
</evidence>
<sequence>MRRPRLSSASPPASPAPEAALARSRYALALYYGQDALPLLTRYQRVVVQPGHFSDRQVGWLRQRGVQVLAYLSLGEDGSGEDQEWLTPEPPTLWKTRLVNVSHPAWRARIQAQVLRQKSVFNGFFLDTLDSATRDPRQLRAMLKLVRLVRQWAGPKYLLTNRGIGLLHRLRGTVNGVLIEAFSTTWQPGEDQTSGGPAGYRAYTKPELEYTAHLLGQVRRQGLEVFALDYADTAQLRRFALRRAASFNLSTFVSNRELNLPTGYTPPSTRAAKTARSRGGSLSH</sequence>
<name>A0ABV6B471_9DEIO</name>
<reference evidence="3 4" key="1">
    <citation type="submission" date="2024-09" db="EMBL/GenBank/DDBJ databases">
        <authorList>
            <person name="Sun Q."/>
            <person name="Mori K."/>
        </authorList>
    </citation>
    <scope>NUCLEOTIDE SEQUENCE [LARGE SCALE GENOMIC DNA]</scope>
    <source>
        <strain evidence="3 4">JCM 13503</strain>
    </source>
</reference>
<dbReference type="Pfam" id="PF03537">
    <property type="entry name" value="Glyco_hydro_114"/>
    <property type="match status" value="1"/>
</dbReference>
<dbReference type="InterPro" id="IPR017853">
    <property type="entry name" value="GH"/>
</dbReference>
<evidence type="ECO:0000313" key="3">
    <source>
        <dbReference type="EMBL" id="MFB9994549.1"/>
    </source>
</evidence>
<feature type="domain" description="Glycoside-hydrolase family GH114 TIM-barrel" evidence="2">
    <location>
        <begin position="54"/>
        <end position="258"/>
    </location>
</feature>
<proteinExistence type="predicted"/>
<dbReference type="EMBL" id="JBHLYR010000063">
    <property type="protein sequence ID" value="MFB9994549.1"/>
    <property type="molecule type" value="Genomic_DNA"/>
</dbReference>
<comment type="caution">
    <text evidence="3">The sequence shown here is derived from an EMBL/GenBank/DDBJ whole genome shotgun (WGS) entry which is preliminary data.</text>
</comment>
<gene>
    <name evidence="3" type="ORF">ACFFLM_21560</name>
</gene>
<dbReference type="SUPFAM" id="SSF51445">
    <property type="entry name" value="(Trans)glycosidases"/>
    <property type="match status" value="1"/>
</dbReference>
<evidence type="ECO:0000256" key="1">
    <source>
        <dbReference type="SAM" id="MobiDB-lite"/>
    </source>
</evidence>
<dbReference type="InterPro" id="IPR013785">
    <property type="entry name" value="Aldolase_TIM"/>
</dbReference>
<dbReference type="InterPro" id="IPR004352">
    <property type="entry name" value="GH114_TIM-barrel"/>
</dbReference>
<dbReference type="PANTHER" id="PTHR35882">
    <property type="entry name" value="PELA"/>
    <property type="match status" value="1"/>
</dbReference>
<accession>A0ABV6B471</accession>
<keyword evidence="4" id="KW-1185">Reference proteome</keyword>
<dbReference type="Proteomes" id="UP001589733">
    <property type="component" value="Unassembled WGS sequence"/>
</dbReference>
<dbReference type="Gene3D" id="3.20.20.70">
    <property type="entry name" value="Aldolase class I"/>
    <property type="match status" value="1"/>
</dbReference>
<protein>
    <submittedName>
        <fullName evidence="3">Endo alpha-1,4 polygalactosaminidase</fullName>
    </submittedName>
</protein>
<dbReference type="RefSeq" id="WP_380015570.1">
    <property type="nucleotide sequence ID" value="NZ_JBHLYR010000063.1"/>
</dbReference>
<organism evidence="3 4">
    <name type="scientific">Deinococcus oregonensis</name>
    <dbReference type="NCBI Taxonomy" id="1805970"/>
    <lineage>
        <taxon>Bacteria</taxon>
        <taxon>Thermotogati</taxon>
        <taxon>Deinococcota</taxon>
        <taxon>Deinococci</taxon>
        <taxon>Deinococcales</taxon>
        <taxon>Deinococcaceae</taxon>
        <taxon>Deinococcus</taxon>
    </lineage>
</organism>
<evidence type="ECO:0000259" key="2">
    <source>
        <dbReference type="Pfam" id="PF03537"/>
    </source>
</evidence>
<feature type="region of interest" description="Disordered" evidence="1">
    <location>
        <begin position="260"/>
        <end position="284"/>
    </location>
</feature>
<dbReference type="PANTHER" id="PTHR35882:SF2">
    <property type="entry name" value="PELA"/>
    <property type="match status" value="1"/>
</dbReference>